<dbReference type="PANTHER" id="PTHR34069:SF3">
    <property type="entry name" value="ACYL-COA:ACYL-COA ALKYLTRANSFERASE"/>
    <property type="match status" value="1"/>
</dbReference>
<proteinExistence type="predicted"/>
<comment type="caution">
    <text evidence="5">The sequence shown here is derived from an EMBL/GenBank/DDBJ whole genome shotgun (WGS) entry which is preliminary data.</text>
</comment>
<dbReference type="GO" id="GO:0004315">
    <property type="term" value="F:3-oxoacyl-[acyl-carrier-protein] synthase activity"/>
    <property type="evidence" value="ECO:0007669"/>
    <property type="project" value="InterPro"/>
</dbReference>
<evidence type="ECO:0000259" key="3">
    <source>
        <dbReference type="Pfam" id="PF08541"/>
    </source>
</evidence>
<dbReference type="InterPro" id="IPR016039">
    <property type="entry name" value="Thiolase-like"/>
</dbReference>
<dbReference type="InterPro" id="IPR013747">
    <property type="entry name" value="ACP_syn_III_C"/>
</dbReference>
<protein>
    <submittedName>
        <fullName evidence="5">3-oxoacyl-ACP synthase III</fullName>
    </submittedName>
</protein>
<keyword evidence="1" id="KW-0808">Transferase</keyword>
<evidence type="ECO:0000313" key="5">
    <source>
        <dbReference type="EMBL" id="NDV62984.1"/>
    </source>
</evidence>
<dbReference type="Pfam" id="PF08545">
    <property type="entry name" value="ACP_syn_III"/>
    <property type="match status" value="1"/>
</dbReference>
<accession>A0A6B2M4F2</accession>
<evidence type="ECO:0000256" key="2">
    <source>
        <dbReference type="ARBA" id="ARBA00023315"/>
    </source>
</evidence>
<feature type="domain" description="Beta-ketoacyl-[acyl-carrier-protein] synthase III C-terminal" evidence="3">
    <location>
        <begin position="259"/>
        <end position="339"/>
    </location>
</feature>
<evidence type="ECO:0000313" key="6">
    <source>
        <dbReference type="Proteomes" id="UP000478417"/>
    </source>
</evidence>
<evidence type="ECO:0000256" key="1">
    <source>
        <dbReference type="ARBA" id="ARBA00022679"/>
    </source>
</evidence>
<dbReference type="AlphaFoldDB" id="A0A6B2M4F2"/>
<dbReference type="NCBIfam" id="NF006720">
    <property type="entry name" value="PRK09258.1"/>
    <property type="match status" value="1"/>
</dbReference>
<dbReference type="GO" id="GO:0006633">
    <property type="term" value="P:fatty acid biosynthetic process"/>
    <property type="evidence" value="ECO:0007669"/>
    <property type="project" value="InterPro"/>
</dbReference>
<reference evidence="5 6" key="1">
    <citation type="submission" date="2020-02" db="EMBL/GenBank/DDBJ databases">
        <title>Albibacoteraceae fam. nov., the first described family within the subdivision 4 Verrucomicrobia.</title>
        <authorList>
            <person name="Xi F."/>
        </authorList>
    </citation>
    <scope>NUCLEOTIDE SEQUENCE [LARGE SCALE GENOMIC DNA]</scope>
    <source>
        <strain evidence="5 6">CK1056</strain>
    </source>
</reference>
<name>A0A6B2M4F2_9BACT</name>
<dbReference type="InterPro" id="IPR013751">
    <property type="entry name" value="ACP_syn_III_N"/>
</dbReference>
<evidence type="ECO:0000259" key="4">
    <source>
        <dbReference type="Pfam" id="PF08545"/>
    </source>
</evidence>
<dbReference type="Pfam" id="PF08541">
    <property type="entry name" value="ACP_syn_III_C"/>
    <property type="match status" value="1"/>
</dbReference>
<organism evidence="5 6">
    <name type="scientific">Oceanipulchritudo coccoides</name>
    <dbReference type="NCBI Taxonomy" id="2706888"/>
    <lineage>
        <taxon>Bacteria</taxon>
        <taxon>Pseudomonadati</taxon>
        <taxon>Verrucomicrobiota</taxon>
        <taxon>Opitutia</taxon>
        <taxon>Puniceicoccales</taxon>
        <taxon>Oceanipulchritudinaceae</taxon>
        <taxon>Oceanipulchritudo</taxon>
    </lineage>
</organism>
<keyword evidence="2" id="KW-0012">Acyltransferase</keyword>
<gene>
    <name evidence="5" type="ORF">G0Q06_11020</name>
</gene>
<dbReference type="SUPFAM" id="SSF53901">
    <property type="entry name" value="Thiolase-like"/>
    <property type="match status" value="1"/>
</dbReference>
<dbReference type="GO" id="GO:0044550">
    <property type="term" value="P:secondary metabolite biosynthetic process"/>
    <property type="evidence" value="ECO:0007669"/>
    <property type="project" value="TreeGrafter"/>
</dbReference>
<feature type="domain" description="Beta-ketoacyl-[acyl-carrier-protein] synthase III N-terminal" evidence="4">
    <location>
        <begin position="117"/>
        <end position="199"/>
    </location>
</feature>
<dbReference type="Proteomes" id="UP000478417">
    <property type="component" value="Unassembled WGS sequence"/>
</dbReference>
<dbReference type="RefSeq" id="WP_163965866.1">
    <property type="nucleotide sequence ID" value="NZ_JAAGNX010000003.1"/>
</dbReference>
<keyword evidence="6" id="KW-1185">Reference proteome</keyword>
<sequence>MKLSRVVISDTAVVIPPLPITSADIEEQLKPTYERLRLPEGRLELMTGIECRHFWEPGFLPSQASAEAGQALLEKSSVAKSEIDILIHCGVCRDRMEPATAAYVHGLLQMPPSCQILDISNACLGFVNAMILAGGLIESGQIRHALLVSGENGRPLLEHTIQTLLEKDLTRNGIKPYFANLTIGAGAAAMLLSRDDLAKAEAPRLLGGAVRTDSEANKLCQGDSIGMDSLEMLTDAEHLLDAGIALAGETWKAFEDELSWSQSTPDCFVCHQVGRTHQRRLFDSLGLDRSKDFTTFETMGNVGSVSLPFTFHQARQAGKIQQGAKVALMGIGSGLSCAMLGVEG</sequence>
<dbReference type="EMBL" id="JAAGNX010000003">
    <property type="protein sequence ID" value="NDV62984.1"/>
    <property type="molecule type" value="Genomic_DNA"/>
</dbReference>
<dbReference type="CDD" id="cd00830">
    <property type="entry name" value="KAS_III"/>
    <property type="match status" value="1"/>
</dbReference>
<dbReference type="Gene3D" id="3.40.47.10">
    <property type="match status" value="2"/>
</dbReference>
<dbReference type="PANTHER" id="PTHR34069">
    <property type="entry name" value="3-OXOACYL-[ACYL-CARRIER-PROTEIN] SYNTHASE 3"/>
    <property type="match status" value="1"/>
</dbReference>